<dbReference type="SUPFAM" id="SSF53335">
    <property type="entry name" value="S-adenosyl-L-methionine-dependent methyltransferases"/>
    <property type="match status" value="1"/>
</dbReference>
<dbReference type="PRINTS" id="PR00507">
    <property type="entry name" value="N12N6MTFRASE"/>
</dbReference>
<evidence type="ECO:0000256" key="1">
    <source>
        <dbReference type="ARBA" id="ARBA00009741"/>
    </source>
</evidence>
<keyword evidence="5" id="KW-1185">Reference proteome</keyword>
<evidence type="ECO:0000313" key="5">
    <source>
        <dbReference type="Proteomes" id="UP001353858"/>
    </source>
</evidence>
<dbReference type="Proteomes" id="UP001353858">
    <property type="component" value="Unassembled WGS sequence"/>
</dbReference>
<protein>
    <recommendedName>
        <fullName evidence="2">Methyltransferase-like protein 5</fullName>
    </recommendedName>
</protein>
<dbReference type="InterPro" id="IPR007848">
    <property type="entry name" value="Small_mtfrase_dom"/>
</dbReference>
<comment type="caution">
    <text evidence="4">The sequence shown here is derived from an EMBL/GenBank/DDBJ whole genome shotgun (WGS) entry which is preliminary data.</text>
</comment>
<dbReference type="InterPro" id="IPR029063">
    <property type="entry name" value="SAM-dependent_MTases_sf"/>
</dbReference>
<dbReference type="PANTHER" id="PTHR23290:SF0">
    <property type="entry name" value="RRNA N6-ADENOSINE-METHYLTRANSFERASE METTL5"/>
    <property type="match status" value="1"/>
</dbReference>
<evidence type="ECO:0000313" key="4">
    <source>
        <dbReference type="EMBL" id="KAK4883212.1"/>
    </source>
</evidence>
<name>A0AAN7PDN1_9COLE</name>
<accession>A0AAN7PDN1</accession>
<dbReference type="CDD" id="cd02440">
    <property type="entry name" value="AdoMet_MTases"/>
    <property type="match status" value="1"/>
</dbReference>
<comment type="similarity">
    <text evidence="1">Belongs to the methyltransferase superfamily. PrmA family.</text>
</comment>
<dbReference type="GO" id="GO:0003676">
    <property type="term" value="F:nucleic acid binding"/>
    <property type="evidence" value="ECO:0007669"/>
    <property type="project" value="InterPro"/>
</dbReference>
<dbReference type="PANTHER" id="PTHR23290">
    <property type="entry name" value="RRNA N6-ADENOSINE-METHYLTRANSFERASE METTL5"/>
    <property type="match status" value="1"/>
</dbReference>
<dbReference type="GO" id="GO:0008988">
    <property type="term" value="F:rRNA (adenine-N6-)-methyltransferase activity"/>
    <property type="evidence" value="ECO:0007669"/>
    <property type="project" value="TreeGrafter"/>
</dbReference>
<reference evidence="5" key="1">
    <citation type="submission" date="2023-01" db="EMBL/GenBank/DDBJ databases">
        <title>Key to firefly adult light organ development and bioluminescence: homeobox transcription factors regulate luciferase expression and transportation to peroxisome.</title>
        <authorList>
            <person name="Fu X."/>
        </authorList>
    </citation>
    <scope>NUCLEOTIDE SEQUENCE [LARGE SCALE GENOMIC DNA]</scope>
</reference>
<sequence>MWPCMKLRHLQELLQQIDDFHKPKILLEQYATPSHLASHMLYTIQTQYGDIDGKIVADLGCGCGSLTIGAAALNAGTVIGFEIDTDALEVCYKNVTDQEFSSIDIVQCDISQDLFTNGWFKKFDTVIMNPPFGTKHNAGIDMDFLKKAIQLSNNSIYSLHKTSTRNHVLKFATANGATGEVLAKLQYDLPSTYKFHKKSSVDIEVDFFRFEVIK</sequence>
<dbReference type="PROSITE" id="PS00092">
    <property type="entry name" value="N6_MTASE"/>
    <property type="match status" value="1"/>
</dbReference>
<gene>
    <name evidence="4" type="ORF">RN001_006531</name>
</gene>
<dbReference type="InterPro" id="IPR002052">
    <property type="entry name" value="DNA_methylase_N6_adenine_CS"/>
</dbReference>
<dbReference type="Pfam" id="PF05175">
    <property type="entry name" value="MTS"/>
    <property type="match status" value="1"/>
</dbReference>
<dbReference type="EMBL" id="JARPUR010000002">
    <property type="protein sequence ID" value="KAK4883212.1"/>
    <property type="molecule type" value="Genomic_DNA"/>
</dbReference>
<dbReference type="Gene3D" id="3.40.50.150">
    <property type="entry name" value="Vaccinia Virus protein VP39"/>
    <property type="match status" value="1"/>
</dbReference>
<dbReference type="InterPro" id="IPR051720">
    <property type="entry name" value="rRNA_MeTrfase/Polyamine_Synth"/>
</dbReference>
<feature type="domain" description="Methyltransferase small" evidence="3">
    <location>
        <begin position="47"/>
        <end position="149"/>
    </location>
</feature>
<evidence type="ECO:0000259" key="3">
    <source>
        <dbReference type="Pfam" id="PF05175"/>
    </source>
</evidence>
<organism evidence="4 5">
    <name type="scientific">Aquatica leii</name>
    <dbReference type="NCBI Taxonomy" id="1421715"/>
    <lineage>
        <taxon>Eukaryota</taxon>
        <taxon>Metazoa</taxon>
        <taxon>Ecdysozoa</taxon>
        <taxon>Arthropoda</taxon>
        <taxon>Hexapoda</taxon>
        <taxon>Insecta</taxon>
        <taxon>Pterygota</taxon>
        <taxon>Neoptera</taxon>
        <taxon>Endopterygota</taxon>
        <taxon>Coleoptera</taxon>
        <taxon>Polyphaga</taxon>
        <taxon>Elateriformia</taxon>
        <taxon>Elateroidea</taxon>
        <taxon>Lampyridae</taxon>
        <taxon>Luciolinae</taxon>
        <taxon>Aquatica</taxon>
    </lineage>
</organism>
<dbReference type="AlphaFoldDB" id="A0AAN7PDN1"/>
<proteinExistence type="inferred from homology"/>
<evidence type="ECO:0000256" key="2">
    <source>
        <dbReference type="ARBA" id="ARBA00041374"/>
    </source>
</evidence>